<name>A0AAV1JHH1_9NEOP</name>
<evidence type="ECO:0000313" key="1">
    <source>
        <dbReference type="EMBL" id="CAK1547924.1"/>
    </source>
</evidence>
<reference evidence="1 2" key="1">
    <citation type="submission" date="2023-11" db="EMBL/GenBank/DDBJ databases">
        <authorList>
            <person name="Okamura Y."/>
        </authorList>
    </citation>
    <scope>NUCLEOTIDE SEQUENCE [LARGE SCALE GENOMIC DNA]</scope>
</reference>
<evidence type="ECO:0000313" key="2">
    <source>
        <dbReference type="Proteomes" id="UP001497472"/>
    </source>
</evidence>
<comment type="caution">
    <text evidence="1">The sequence shown here is derived from an EMBL/GenBank/DDBJ whole genome shotgun (WGS) entry which is preliminary data.</text>
</comment>
<organism evidence="1 2">
    <name type="scientific">Leptosia nina</name>
    <dbReference type="NCBI Taxonomy" id="320188"/>
    <lineage>
        <taxon>Eukaryota</taxon>
        <taxon>Metazoa</taxon>
        <taxon>Ecdysozoa</taxon>
        <taxon>Arthropoda</taxon>
        <taxon>Hexapoda</taxon>
        <taxon>Insecta</taxon>
        <taxon>Pterygota</taxon>
        <taxon>Neoptera</taxon>
        <taxon>Endopterygota</taxon>
        <taxon>Lepidoptera</taxon>
        <taxon>Glossata</taxon>
        <taxon>Ditrysia</taxon>
        <taxon>Papilionoidea</taxon>
        <taxon>Pieridae</taxon>
        <taxon>Pierinae</taxon>
        <taxon>Leptosia</taxon>
    </lineage>
</organism>
<dbReference type="EMBL" id="CAVLEF010000010">
    <property type="protein sequence ID" value="CAK1547924.1"/>
    <property type="molecule type" value="Genomic_DNA"/>
</dbReference>
<accession>A0AAV1JHH1</accession>
<proteinExistence type="predicted"/>
<dbReference type="AlphaFoldDB" id="A0AAV1JHH1"/>
<sequence>MDTSLDVISVLSRPQYMDCNLPCPVDTVSQQCSQQIAGNNGLPVYPPLTLTINYDQKCQDIKEEKPVEKSPEKRNPTLLHNILHLPGAIADTLLQKEHNY</sequence>
<gene>
    <name evidence="1" type="ORF">LNINA_LOCUS7360</name>
</gene>
<keyword evidence="2" id="KW-1185">Reference proteome</keyword>
<protein>
    <submittedName>
        <fullName evidence="1">Uncharacterized protein</fullName>
    </submittedName>
</protein>
<dbReference type="Proteomes" id="UP001497472">
    <property type="component" value="Unassembled WGS sequence"/>
</dbReference>